<evidence type="ECO:0000256" key="1">
    <source>
        <dbReference type="SAM" id="MobiDB-lite"/>
    </source>
</evidence>
<dbReference type="EMBL" id="JEMG01000001">
    <property type="protein sequence ID" value="EYC51701.1"/>
    <property type="molecule type" value="Genomic_DNA"/>
</dbReference>
<dbReference type="AlphaFoldDB" id="A0A016XIN1"/>
<proteinExistence type="predicted"/>
<dbReference type="Pfam" id="PF10109">
    <property type="entry name" value="Phage_TAC_7"/>
    <property type="match status" value="1"/>
</dbReference>
<dbReference type="InterPro" id="IPR019289">
    <property type="entry name" value="Phage_tail_E/E"/>
</dbReference>
<reference evidence="2 3" key="1">
    <citation type="submission" date="2014-02" db="EMBL/GenBank/DDBJ databases">
        <title>Draft Genome of Hylemonella gracilis isolated from the Niagara River.</title>
        <authorList>
            <person name="Pawlowski D.R."/>
            <person name="Koudelka G.B."/>
        </authorList>
    </citation>
    <scope>NUCLEOTIDE SEQUENCE [LARGE SCALE GENOMIC DNA]</scope>
    <source>
        <strain evidence="2 3">Niagara R</strain>
    </source>
</reference>
<sequence length="119" mass="12378">MPRSRSDMRKPVEMPLGEPIQAHGQTVNSLTFKPLKGKDIRQMPASRSADALLAMVAISAGIPPSSVDQMDGGDVTRAMEIVSDFLLPVTRIGEASGEKSEPSPPSGTGETTGATATAS</sequence>
<organism evidence="2 3">
    <name type="scientific">Hylemonella gracilis str. Niagara R</name>
    <dbReference type="NCBI Taxonomy" id="1458275"/>
    <lineage>
        <taxon>Bacteria</taxon>
        <taxon>Pseudomonadati</taxon>
        <taxon>Pseudomonadota</taxon>
        <taxon>Betaproteobacteria</taxon>
        <taxon>Burkholderiales</taxon>
        <taxon>Comamonadaceae</taxon>
        <taxon>Hylemonella</taxon>
    </lineage>
</organism>
<name>A0A016XIN1_9BURK</name>
<feature type="region of interest" description="Disordered" evidence="1">
    <location>
        <begin position="92"/>
        <end position="119"/>
    </location>
</feature>
<dbReference type="STRING" id="1458275.AZ34_11860"/>
<feature type="compositionally biased region" description="Low complexity" evidence="1">
    <location>
        <begin position="106"/>
        <end position="119"/>
    </location>
</feature>
<feature type="compositionally biased region" description="Basic and acidic residues" evidence="1">
    <location>
        <begin position="1"/>
        <end position="12"/>
    </location>
</feature>
<comment type="caution">
    <text evidence="2">The sequence shown here is derived from an EMBL/GenBank/DDBJ whole genome shotgun (WGS) entry which is preliminary data.</text>
</comment>
<evidence type="ECO:0000313" key="3">
    <source>
        <dbReference type="Proteomes" id="UP000023268"/>
    </source>
</evidence>
<evidence type="ECO:0008006" key="4">
    <source>
        <dbReference type="Google" id="ProtNLM"/>
    </source>
</evidence>
<gene>
    <name evidence="2" type="ORF">AZ34_11860</name>
</gene>
<feature type="region of interest" description="Disordered" evidence="1">
    <location>
        <begin position="1"/>
        <end position="22"/>
    </location>
</feature>
<dbReference type="Proteomes" id="UP000023268">
    <property type="component" value="Unassembled WGS sequence"/>
</dbReference>
<evidence type="ECO:0000313" key="2">
    <source>
        <dbReference type="EMBL" id="EYC51701.1"/>
    </source>
</evidence>
<protein>
    <recommendedName>
        <fullName evidence="4">Phage tail assembly protein</fullName>
    </recommendedName>
</protein>
<accession>A0A016XIN1</accession>